<reference evidence="2" key="1">
    <citation type="journal article" date="2016" name="Nature">
        <title>Genome evolution in the allotetraploid frog Xenopus laevis.</title>
        <authorList>
            <person name="Session A.M."/>
            <person name="Uno Y."/>
            <person name="Kwon T."/>
            <person name="Chapman J.A."/>
            <person name="Toyoda A."/>
            <person name="Takahashi S."/>
            <person name="Fukui A."/>
            <person name="Hikosaka A."/>
            <person name="Suzuki A."/>
            <person name="Kondo M."/>
            <person name="van Heeringen S.J."/>
            <person name="Quigley I."/>
            <person name="Heinz S."/>
            <person name="Ogino H."/>
            <person name="Ochi H."/>
            <person name="Hellsten U."/>
            <person name="Lyons J.B."/>
            <person name="Simakov O."/>
            <person name="Putnam N."/>
            <person name="Stites J."/>
            <person name="Kuroki Y."/>
            <person name="Tanaka T."/>
            <person name="Michiue T."/>
            <person name="Watanabe M."/>
            <person name="Bogdanovic O."/>
            <person name="Lister R."/>
            <person name="Georgiou G."/>
            <person name="Paranjpe S.S."/>
            <person name="van Kruijsbergen I."/>
            <person name="Shu S."/>
            <person name="Carlson J."/>
            <person name="Kinoshita T."/>
            <person name="Ohta Y."/>
            <person name="Mawaribuchi S."/>
            <person name="Jenkins J."/>
            <person name="Grimwood J."/>
            <person name="Schmutz J."/>
            <person name="Mitros T."/>
            <person name="Mozaffari S.V."/>
            <person name="Suzuki Y."/>
            <person name="Haramoto Y."/>
            <person name="Yamamoto T.S."/>
            <person name="Takagi C."/>
            <person name="Heald R."/>
            <person name="Miller K."/>
            <person name="Haudenschild C."/>
            <person name="Kitzman J."/>
            <person name="Nakayama T."/>
            <person name="Izutsu Y."/>
            <person name="Robert J."/>
            <person name="Fortriede J."/>
            <person name="Burns K."/>
            <person name="Lotay V."/>
            <person name="Karimi K."/>
            <person name="Yasuoka Y."/>
            <person name="Dichmann D.S."/>
            <person name="Flajnik M.F."/>
            <person name="Houston D.W."/>
            <person name="Shendure J."/>
            <person name="DuPasquier L."/>
            <person name="Vize P.D."/>
            <person name="Zorn A.M."/>
            <person name="Ito M."/>
            <person name="Marcotte E.M."/>
            <person name="Wallingford J.B."/>
            <person name="Ito Y."/>
            <person name="Asashima M."/>
            <person name="Ueno N."/>
            <person name="Matsuda Y."/>
            <person name="Veenstra G.J."/>
            <person name="Fujiyama A."/>
            <person name="Harland R.M."/>
            <person name="Taira M."/>
            <person name="Rokhsar D.S."/>
        </authorList>
    </citation>
    <scope>NUCLEOTIDE SEQUENCE [LARGE SCALE GENOMIC DNA]</scope>
    <source>
        <strain evidence="2">J</strain>
    </source>
</reference>
<dbReference type="Proteomes" id="UP000694892">
    <property type="component" value="Chromosome 1S"/>
</dbReference>
<protein>
    <submittedName>
        <fullName evidence="1">Uncharacterized protein</fullName>
    </submittedName>
</protein>
<organism evidence="1 2">
    <name type="scientific">Xenopus laevis</name>
    <name type="common">African clawed frog</name>
    <dbReference type="NCBI Taxonomy" id="8355"/>
    <lineage>
        <taxon>Eukaryota</taxon>
        <taxon>Metazoa</taxon>
        <taxon>Chordata</taxon>
        <taxon>Craniata</taxon>
        <taxon>Vertebrata</taxon>
        <taxon>Euteleostomi</taxon>
        <taxon>Amphibia</taxon>
        <taxon>Batrachia</taxon>
        <taxon>Anura</taxon>
        <taxon>Pipoidea</taxon>
        <taxon>Pipidae</taxon>
        <taxon>Xenopodinae</taxon>
        <taxon>Xenopus</taxon>
        <taxon>Xenopus</taxon>
    </lineage>
</organism>
<proteinExistence type="predicted"/>
<dbReference type="AlphaFoldDB" id="A0A974HZY7"/>
<evidence type="ECO:0000313" key="2">
    <source>
        <dbReference type="Proteomes" id="UP000694892"/>
    </source>
</evidence>
<accession>A0A974HZY7</accession>
<feature type="non-terminal residue" evidence="1">
    <location>
        <position position="1"/>
    </location>
</feature>
<name>A0A974HZY7_XENLA</name>
<dbReference type="EMBL" id="CM004467">
    <property type="protein sequence ID" value="OCT96737.1"/>
    <property type="molecule type" value="Genomic_DNA"/>
</dbReference>
<evidence type="ECO:0000313" key="1">
    <source>
        <dbReference type="EMBL" id="OCT96737.1"/>
    </source>
</evidence>
<sequence length="68" mass="7707">LEYSPQQEVEKTYLCTSLQPLVHLIYSKLWLHHVRSVSPIKRTKRRGIEGVMWSAGHLVASRGSSCTG</sequence>
<gene>
    <name evidence="1" type="ORF">XELAEV_18008951mg</name>
</gene>